<name>A0A0J6FMT6_COCPO</name>
<dbReference type="PANTHER" id="PTHR32487:SF8">
    <property type="entry name" value="NAD-DEPENDENT EPIMERASE_DEHYDRATASE DOMAIN-CONTAINING PROTEIN"/>
    <property type="match status" value="1"/>
</dbReference>
<feature type="domain" description="PRISE-like Rossmann-fold" evidence="1">
    <location>
        <begin position="10"/>
        <end position="399"/>
    </location>
</feature>
<dbReference type="VEuPathDB" id="FungiDB:CPAG_06522"/>
<organism evidence="2 3">
    <name type="scientific">Coccidioides posadasii RMSCC 3488</name>
    <dbReference type="NCBI Taxonomy" id="454284"/>
    <lineage>
        <taxon>Eukaryota</taxon>
        <taxon>Fungi</taxon>
        <taxon>Dikarya</taxon>
        <taxon>Ascomycota</taxon>
        <taxon>Pezizomycotina</taxon>
        <taxon>Eurotiomycetes</taxon>
        <taxon>Eurotiomycetidae</taxon>
        <taxon>Onygenales</taxon>
        <taxon>Onygenaceae</taxon>
        <taxon>Coccidioides</taxon>
    </lineage>
</organism>
<evidence type="ECO:0000313" key="2">
    <source>
        <dbReference type="EMBL" id="KMM70209.1"/>
    </source>
</evidence>
<dbReference type="CDD" id="cd08948">
    <property type="entry name" value="5beta-POR_like_SDR_a"/>
    <property type="match status" value="1"/>
</dbReference>
<sequence>MISQNSGFHALVLGATGISGWSLTSQLLHNYPRPGVWSRITGVTRKAMSDEEMSYWPKDERFTLASGFDLHNDNKEVLKRKFEAKVKDVESVTHVYYLVHDPPVDFNSSDPFAVTLGGLSRTLSVIENLAPGLKFIHLQCGTFIYGVCFTDDFYHPVPLSEDLPPIREPLCNMLHYQVWTDFMRDFSKGKSWGWCETRPDEIIGFVPRMNSYNAAHPIAVYLSLFAYINGERAECPFPGSFGTWKALSNQAGAEMIAKAAIHLSLLDDPSVNGQGYNVASSATPSNWEATWPAICSWFGLVGKPPVDCDKDKTRLSGPDEYIRVHENEYKRMLDEYGLKHWPAVSPTMDGSPNWGLTKLSFDRQLNLQKLKATGFAEDERLEESWIRALELMRKAKVIP</sequence>
<gene>
    <name evidence="2" type="ORF">CPAG_06522</name>
</gene>
<protein>
    <recommendedName>
        <fullName evidence="1">PRISE-like Rossmann-fold domain-containing protein</fullName>
    </recommendedName>
</protein>
<evidence type="ECO:0000259" key="1">
    <source>
        <dbReference type="Pfam" id="PF22917"/>
    </source>
</evidence>
<reference evidence="3" key="2">
    <citation type="journal article" date="2009" name="Genome Res.">
        <title>Comparative genomic analyses of the human fungal pathogens Coccidioides and their relatives.</title>
        <authorList>
            <person name="Sharpton T.J."/>
            <person name="Stajich J.E."/>
            <person name="Rounsley S.D."/>
            <person name="Gardner M.J."/>
            <person name="Wortman J.R."/>
            <person name="Jordar V.S."/>
            <person name="Maiti R."/>
            <person name="Kodira C.D."/>
            <person name="Neafsey D.E."/>
            <person name="Zeng Q."/>
            <person name="Hung C.-Y."/>
            <person name="McMahan C."/>
            <person name="Muszewska A."/>
            <person name="Grynberg M."/>
            <person name="Mandel M.A."/>
            <person name="Kellner E.M."/>
            <person name="Barker B.M."/>
            <person name="Galgiani J.N."/>
            <person name="Orbach M.J."/>
            <person name="Kirkland T.N."/>
            <person name="Cole G.T."/>
            <person name="Henn M.R."/>
            <person name="Birren B.W."/>
            <person name="Taylor J.W."/>
        </authorList>
    </citation>
    <scope>NUCLEOTIDE SEQUENCE [LARGE SCALE GENOMIC DNA]</scope>
    <source>
        <strain evidence="3">RMSCC 3488</strain>
    </source>
</reference>
<dbReference type="InterPro" id="IPR055222">
    <property type="entry name" value="PRISE-like_Rossmann-fold"/>
</dbReference>
<dbReference type="Pfam" id="PF22917">
    <property type="entry name" value="PRISE"/>
    <property type="match status" value="1"/>
</dbReference>
<reference evidence="3" key="3">
    <citation type="journal article" date="2010" name="Genome Res.">
        <title>Population genomic sequencing of Coccidioides fungi reveals recent hybridization and transposon control.</title>
        <authorList>
            <person name="Neafsey D.E."/>
            <person name="Barker B.M."/>
            <person name="Sharpton T.J."/>
            <person name="Stajich J.E."/>
            <person name="Park D.J."/>
            <person name="Whiston E."/>
            <person name="Hung C.-Y."/>
            <person name="McMahan C."/>
            <person name="White J."/>
            <person name="Sykes S."/>
            <person name="Heiman D."/>
            <person name="Young S."/>
            <person name="Zeng Q."/>
            <person name="Abouelleil A."/>
            <person name="Aftuck L."/>
            <person name="Bessette D."/>
            <person name="Brown A."/>
            <person name="FitzGerald M."/>
            <person name="Lui A."/>
            <person name="Macdonald J.P."/>
            <person name="Priest M."/>
            <person name="Orbach M.J."/>
            <person name="Galgiani J.N."/>
            <person name="Kirkland T.N."/>
            <person name="Cole G.T."/>
            <person name="Birren B.W."/>
            <person name="Henn M.R."/>
            <person name="Taylor J.W."/>
            <person name="Rounsley S.D."/>
        </authorList>
    </citation>
    <scope>NUCLEOTIDE SEQUENCE [LARGE SCALE GENOMIC DNA]</scope>
    <source>
        <strain evidence="3">RMSCC 3488</strain>
    </source>
</reference>
<dbReference type="SUPFAM" id="SSF51735">
    <property type="entry name" value="NAD(P)-binding Rossmann-fold domains"/>
    <property type="match status" value="1"/>
</dbReference>
<dbReference type="AlphaFoldDB" id="A0A0J6FMT6"/>
<accession>A0A0J6FMT6</accession>
<dbReference type="Gene3D" id="3.40.50.720">
    <property type="entry name" value="NAD(P)-binding Rossmann-like Domain"/>
    <property type="match status" value="1"/>
</dbReference>
<dbReference type="PANTHER" id="PTHR32487">
    <property type="entry name" value="3-OXO-DELTA(4,5)-STEROID 5-BETA-REDUCTASE"/>
    <property type="match status" value="1"/>
</dbReference>
<proteinExistence type="predicted"/>
<dbReference type="EMBL" id="DS268112">
    <property type="protein sequence ID" value="KMM70209.1"/>
    <property type="molecule type" value="Genomic_DNA"/>
</dbReference>
<dbReference type="OrthoDB" id="1731983at2759"/>
<reference evidence="2 3" key="1">
    <citation type="submission" date="2007-06" db="EMBL/GenBank/DDBJ databases">
        <title>The Genome Sequence of Coccidioides posadasii RMSCC_3488.</title>
        <authorList>
            <consortium name="Coccidioides Genome Resources Consortium"/>
            <consortium name="The Broad Institute Genome Sequencing Platform"/>
            <person name="Henn M.R."/>
            <person name="Sykes S."/>
            <person name="Young S."/>
            <person name="Jaffe D."/>
            <person name="Berlin A."/>
            <person name="Alvarez P."/>
            <person name="Butler J."/>
            <person name="Gnerre S."/>
            <person name="Grabherr M."/>
            <person name="Mauceli E."/>
            <person name="Brockman W."/>
            <person name="Kodira C."/>
            <person name="Alvarado L."/>
            <person name="Zeng Q."/>
            <person name="Crawford M."/>
            <person name="Antoine C."/>
            <person name="Devon K."/>
            <person name="Galgiani J."/>
            <person name="Orsborn K."/>
            <person name="Lewis M.L."/>
            <person name="Nusbaum C."/>
            <person name="Galagan J."/>
            <person name="Birren B."/>
        </authorList>
    </citation>
    <scope>NUCLEOTIDE SEQUENCE [LARGE SCALE GENOMIC DNA]</scope>
    <source>
        <strain evidence="2 3">RMSCC 3488</strain>
    </source>
</reference>
<evidence type="ECO:0000313" key="3">
    <source>
        <dbReference type="Proteomes" id="UP000054567"/>
    </source>
</evidence>
<dbReference type="Proteomes" id="UP000054567">
    <property type="component" value="Unassembled WGS sequence"/>
</dbReference>
<dbReference type="InterPro" id="IPR036291">
    <property type="entry name" value="NAD(P)-bd_dom_sf"/>
</dbReference>